<dbReference type="EMBL" id="JBBPIX010000021">
    <property type="protein sequence ID" value="MEK6467162.1"/>
    <property type="molecule type" value="Genomic_DNA"/>
</dbReference>
<feature type="domain" description="Tn3 transposase DDE" evidence="1">
    <location>
        <begin position="23"/>
        <end position="153"/>
    </location>
</feature>
<accession>A0ABU9ANM8</accession>
<dbReference type="Proteomes" id="UP001367513">
    <property type="component" value="Unassembled WGS sequence"/>
</dbReference>
<name>A0ABU9ANM8_PSEA5</name>
<evidence type="ECO:0000259" key="1">
    <source>
        <dbReference type="Pfam" id="PF01526"/>
    </source>
</evidence>
<gene>
    <name evidence="2" type="ORF">WG925_25785</name>
</gene>
<proteinExistence type="predicted"/>
<organism evidence="2 3">
    <name type="scientific">Pseudonocardia alni subsp. carboxydivorans</name>
    <dbReference type="NCBI Taxonomy" id="415010"/>
    <lineage>
        <taxon>Bacteria</taxon>
        <taxon>Bacillati</taxon>
        <taxon>Actinomycetota</taxon>
        <taxon>Actinomycetes</taxon>
        <taxon>Pseudonocardiales</taxon>
        <taxon>Pseudonocardiaceae</taxon>
        <taxon>Pseudonocardia</taxon>
    </lineage>
</organism>
<evidence type="ECO:0000313" key="3">
    <source>
        <dbReference type="Proteomes" id="UP001367513"/>
    </source>
</evidence>
<sequence>MGRPAAPGRVAEVRARHRVADRRELSASSRQNALAAALKEYGALRRTIYAARYLSDPTYRRRISRQLNKGESLHALKRDLLYAHEGTVRARQLQAQTEQAWCLTLVTNAVVAWTTEYYGLAVESMRAAGRRIDDEVLAHISPAHSENINFFGTIDVDIDGELAQLDPTGYRPLRVRDTLF</sequence>
<keyword evidence="3" id="KW-1185">Reference proteome</keyword>
<reference evidence="2 3" key="1">
    <citation type="submission" date="2024-03" db="EMBL/GenBank/DDBJ databases">
        <title>Draft genome sequence of Pseudonocardia carboxydivorans JCM 14827.</title>
        <authorList>
            <person name="Duangmal K."/>
        </authorList>
    </citation>
    <scope>NUCLEOTIDE SEQUENCE [LARGE SCALE GENOMIC DNA]</scope>
    <source>
        <strain evidence="2 3">JCM 14827</strain>
    </source>
</reference>
<dbReference type="Pfam" id="PF01526">
    <property type="entry name" value="DDE_Tnp_Tn3"/>
    <property type="match status" value="1"/>
</dbReference>
<protein>
    <submittedName>
        <fullName evidence="2">Tn3 family transposase</fullName>
    </submittedName>
</protein>
<evidence type="ECO:0000313" key="2">
    <source>
        <dbReference type="EMBL" id="MEK6467162.1"/>
    </source>
</evidence>
<dbReference type="InterPro" id="IPR002513">
    <property type="entry name" value="Tn3_Tnp_DDE_dom"/>
</dbReference>
<comment type="caution">
    <text evidence="2">The sequence shown here is derived from an EMBL/GenBank/DDBJ whole genome shotgun (WGS) entry which is preliminary data.</text>
</comment>